<dbReference type="GO" id="GO:0005886">
    <property type="term" value="C:plasma membrane"/>
    <property type="evidence" value="ECO:0007669"/>
    <property type="project" value="TreeGrafter"/>
</dbReference>
<dbReference type="PRINTS" id="PR01950">
    <property type="entry name" value="LANCSUPER"/>
</dbReference>
<dbReference type="InterPro" id="IPR007822">
    <property type="entry name" value="LANC-like"/>
</dbReference>
<proteinExistence type="inferred from homology"/>
<evidence type="ECO:0000256" key="3">
    <source>
        <dbReference type="SAM" id="MobiDB-lite"/>
    </source>
</evidence>
<protein>
    <submittedName>
        <fullName evidence="4">Uncharacterized protein</fullName>
    </submittedName>
</protein>
<feature type="region of interest" description="Disordered" evidence="3">
    <location>
        <begin position="118"/>
        <end position="161"/>
    </location>
</feature>
<comment type="similarity">
    <text evidence="1">Belongs to the LanC-like protein family.</text>
</comment>
<keyword evidence="2" id="KW-0862">Zinc</keyword>
<dbReference type="Gene3D" id="1.50.10.10">
    <property type="match status" value="1"/>
</dbReference>
<dbReference type="PANTHER" id="PTHR12736">
    <property type="entry name" value="LANC-LIKE PROTEIN"/>
    <property type="match status" value="1"/>
</dbReference>
<evidence type="ECO:0000256" key="1">
    <source>
        <dbReference type="ARBA" id="ARBA00007179"/>
    </source>
</evidence>
<feature type="compositionally biased region" description="Gly residues" evidence="3">
    <location>
        <begin position="118"/>
        <end position="159"/>
    </location>
</feature>
<dbReference type="Pfam" id="PF05147">
    <property type="entry name" value="LANC_like"/>
    <property type="match status" value="1"/>
</dbReference>
<evidence type="ECO:0000313" key="4">
    <source>
        <dbReference type="EMBL" id="KOM55013.1"/>
    </source>
</evidence>
<keyword evidence="2" id="KW-0479">Metal-binding</keyword>
<dbReference type="PANTHER" id="PTHR12736:SF22">
    <property type="entry name" value="LANC-LIKE PROTEIN GCL2"/>
    <property type="match status" value="1"/>
</dbReference>
<dbReference type="InterPro" id="IPR020464">
    <property type="entry name" value="LanC-like_prot_euk"/>
</dbReference>
<feature type="binding site" evidence="2">
    <location>
        <position position="248"/>
    </location>
    <ligand>
        <name>Zn(2+)</name>
        <dbReference type="ChEBI" id="CHEBI:29105"/>
    </ligand>
</feature>
<accession>A0A0L9VJ65</accession>
<feature type="binding site" evidence="2">
    <location>
        <position position="202"/>
    </location>
    <ligand>
        <name>Zn(2+)</name>
        <dbReference type="ChEBI" id="CHEBI:29105"/>
    </ligand>
</feature>
<feature type="binding site" evidence="2">
    <location>
        <position position="247"/>
    </location>
    <ligand>
        <name>Zn(2+)</name>
        <dbReference type="ChEBI" id="CHEBI:29105"/>
    </ligand>
</feature>
<dbReference type="EMBL" id="CM003380">
    <property type="protein sequence ID" value="KOM55013.1"/>
    <property type="molecule type" value="Genomic_DNA"/>
</dbReference>
<dbReference type="AlphaFoldDB" id="A0A0L9VJ65"/>
<evidence type="ECO:0000313" key="5">
    <source>
        <dbReference type="Proteomes" id="UP000053144"/>
    </source>
</evidence>
<name>A0A0L9VJ65_PHAAN</name>
<dbReference type="PRINTS" id="PR01951">
    <property type="entry name" value="LANCEUKARYTE"/>
</dbReference>
<dbReference type="InterPro" id="IPR012341">
    <property type="entry name" value="6hp_glycosidase-like_sf"/>
</dbReference>
<dbReference type="GO" id="GO:0005975">
    <property type="term" value="P:carbohydrate metabolic process"/>
    <property type="evidence" value="ECO:0007669"/>
    <property type="project" value="InterPro"/>
</dbReference>
<reference evidence="5" key="1">
    <citation type="journal article" date="2015" name="Proc. Natl. Acad. Sci. U.S.A.">
        <title>Genome sequencing of adzuki bean (Vigna angularis) provides insight into high starch and low fat accumulation and domestication.</title>
        <authorList>
            <person name="Yang K."/>
            <person name="Tian Z."/>
            <person name="Chen C."/>
            <person name="Luo L."/>
            <person name="Zhao B."/>
            <person name="Wang Z."/>
            <person name="Yu L."/>
            <person name="Li Y."/>
            <person name="Sun Y."/>
            <person name="Li W."/>
            <person name="Chen Y."/>
            <person name="Li Y."/>
            <person name="Zhang Y."/>
            <person name="Ai D."/>
            <person name="Zhao J."/>
            <person name="Shang C."/>
            <person name="Ma Y."/>
            <person name="Wu B."/>
            <person name="Wang M."/>
            <person name="Gao L."/>
            <person name="Sun D."/>
            <person name="Zhang P."/>
            <person name="Guo F."/>
            <person name="Wang W."/>
            <person name="Li Y."/>
            <person name="Wang J."/>
            <person name="Varshney R.K."/>
            <person name="Wang J."/>
            <person name="Ling H.Q."/>
            <person name="Wan P."/>
        </authorList>
    </citation>
    <scope>NUCLEOTIDE SEQUENCE</scope>
    <source>
        <strain evidence="5">cv. Jingnong 6</strain>
    </source>
</reference>
<dbReference type="GO" id="GO:0031179">
    <property type="term" value="P:peptide modification"/>
    <property type="evidence" value="ECO:0007669"/>
    <property type="project" value="InterPro"/>
</dbReference>
<dbReference type="Gramene" id="KOM55013">
    <property type="protein sequence ID" value="KOM55013"/>
    <property type="gene ID" value="LR48_Vigan10g090500"/>
</dbReference>
<dbReference type="GO" id="GO:0046872">
    <property type="term" value="F:metal ion binding"/>
    <property type="evidence" value="ECO:0007669"/>
    <property type="project" value="UniProtKB-KW"/>
</dbReference>
<gene>
    <name evidence="4" type="ORF">LR48_Vigan10g090500</name>
</gene>
<dbReference type="Proteomes" id="UP000053144">
    <property type="component" value="Chromosome 10"/>
</dbReference>
<dbReference type="CDD" id="cd04794">
    <property type="entry name" value="euk_LANCL"/>
    <property type="match status" value="1"/>
</dbReference>
<dbReference type="SMART" id="SM01260">
    <property type="entry name" value="LANC_like"/>
    <property type="match status" value="1"/>
</dbReference>
<sequence length="277" mass="29931">MLRRLMNEDEETLKQPLKKSLMFFRAVYSVLQMGYPVLLLSWDFKNASCSVLEAAHKVDMVVLEVKLVMAVALEMVHEAVLEMVQEVVLEVELIMAATLEVVWEVVLEVDTKMELEGLGGGSGAEGGAGGVGGEPGGRHGGGVRGGSGGVGGGVGGGGWVEREDEVEDVKGTLKYMISNRFSSGNYPAREDDRKSDVLVHWCHGALGTALTLVKAAKVFGDKEFLDATMEAGEVVWNPGLLKKVGICHDISGNAYVFLSLYQLTRDVKHLYRVKAFA</sequence>
<evidence type="ECO:0000256" key="2">
    <source>
        <dbReference type="PIRSR" id="PIRSR607822-1"/>
    </source>
</evidence>
<organism evidence="4 5">
    <name type="scientific">Phaseolus angularis</name>
    <name type="common">Azuki bean</name>
    <name type="synonym">Vigna angularis</name>
    <dbReference type="NCBI Taxonomy" id="3914"/>
    <lineage>
        <taxon>Eukaryota</taxon>
        <taxon>Viridiplantae</taxon>
        <taxon>Streptophyta</taxon>
        <taxon>Embryophyta</taxon>
        <taxon>Tracheophyta</taxon>
        <taxon>Spermatophyta</taxon>
        <taxon>Magnoliopsida</taxon>
        <taxon>eudicotyledons</taxon>
        <taxon>Gunneridae</taxon>
        <taxon>Pentapetalae</taxon>
        <taxon>rosids</taxon>
        <taxon>fabids</taxon>
        <taxon>Fabales</taxon>
        <taxon>Fabaceae</taxon>
        <taxon>Papilionoideae</taxon>
        <taxon>50 kb inversion clade</taxon>
        <taxon>NPAAA clade</taxon>
        <taxon>indigoferoid/millettioid clade</taxon>
        <taxon>Phaseoleae</taxon>
        <taxon>Vigna</taxon>
    </lineage>
</organism>
<dbReference type="SUPFAM" id="SSF158745">
    <property type="entry name" value="LanC-like"/>
    <property type="match status" value="1"/>
</dbReference>